<feature type="signal peptide" evidence="3">
    <location>
        <begin position="1"/>
        <end position="21"/>
    </location>
</feature>
<dbReference type="PATRIC" id="fig|1354791.3.peg.2734"/>
<dbReference type="HOGENOM" id="CLU_027128_0_1_6"/>
<keyword evidence="2 3" id="KW-0732">Signal</keyword>
<dbReference type="InterPro" id="IPR051010">
    <property type="entry name" value="BCAA_transport"/>
</dbReference>
<feature type="chain" id="PRO_5004910898" evidence="3">
    <location>
        <begin position="22"/>
        <end position="380"/>
    </location>
</feature>
<proteinExistence type="inferred from homology"/>
<dbReference type="Gene3D" id="3.40.50.2300">
    <property type="match status" value="2"/>
</dbReference>
<dbReference type="Pfam" id="PF13458">
    <property type="entry name" value="Peripla_BP_6"/>
    <property type="match status" value="1"/>
</dbReference>
<name>W8L758_9GAMM</name>
<comment type="similarity">
    <text evidence="1">Belongs to the leucine-binding protein family.</text>
</comment>
<dbReference type="KEGG" id="hhc:M911_11440"/>
<sequence length="380" mass="40851">MRGMAAVTTLLALALAGPAPASEDPIRIGAFVSATGPASFLGDPELKTLEMYVERINEAGGVLGRPLQLIHYDDGGSASEARNFANRLLRRDRVDVLIGGSTTGTTMAAVPLAERARTPMISMAGALTIVEPVRPWVFKTPQSDRMAAERVLSDMQARGITRIGLISGTDGFGRSGREQTLEVVEQFGIQVVADQTYGPQDTDMTSQLTRIRNTEGVEAVFNFGFGQGPAIVTRNYAHLGIDLPLYQSHGVASDRFLDLAGPAAEGVRLPASALLVPDALPDDDPQKPVVQGYKEAYEERWNTSVSTFGGYAYDALHLAVHAIEQAGSTDPAAIREALESIQDFVGVTGVFNMTPEDHNGLEPESFRLLEVRDGRWALID</sequence>
<feature type="domain" description="Leucine-binding protein" evidence="4">
    <location>
        <begin position="25"/>
        <end position="373"/>
    </location>
</feature>
<dbReference type="InterPro" id="IPR028082">
    <property type="entry name" value="Peripla_BP_I"/>
</dbReference>
<evidence type="ECO:0000256" key="1">
    <source>
        <dbReference type="ARBA" id="ARBA00010062"/>
    </source>
</evidence>
<keyword evidence="6" id="KW-1185">Reference proteome</keyword>
<dbReference type="PANTHER" id="PTHR30483">
    <property type="entry name" value="LEUCINE-SPECIFIC-BINDING PROTEIN"/>
    <property type="match status" value="1"/>
</dbReference>
<gene>
    <name evidence="5" type="ORF">M911_11440</name>
</gene>
<protein>
    <submittedName>
        <fullName evidence="5">ABC transporter substrate-binding protein</fullName>
    </submittedName>
</protein>
<evidence type="ECO:0000259" key="4">
    <source>
        <dbReference type="Pfam" id="PF13458"/>
    </source>
</evidence>
<dbReference type="PANTHER" id="PTHR30483:SF38">
    <property type="entry name" value="BLR7848 PROTEIN"/>
    <property type="match status" value="1"/>
</dbReference>
<evidence type="ECO:0000313" key="6">
    <source>
        <dbReference type="Proteomes" id="UP000019442"/>
    </source>
</evidence>
<reference evidence="5 6" key="1">
    <citation type="journal article" date="2014" name="J Genomics">
        <title>Draft Genome Sequence of the Extremely Halophilic Phototrophic Purple Sulfur Bacterium Halorhodospira halochloris.</title>
        <authorList>
            <person name="Singh K.S."/>
            <person name="Kirksey J."/>
            <person name="Hoff W.D."/>
            <person name="Deole R."/>
        </authorList>
    </citation>
    <scope>NUCLEOTIDE SEQUENCE [LARGE SCALE GENOMIC DNA]</scope>
    <source>
        <strain evidence="5 6">A</strain>
    </source>
</reference>
<evidence type="ECO:0000313" key="5">
    <source>
        <dbReference type="EMBL" id="AHK79675.1"/>
    </source>
</evidence>
<dbReference type="CDD" id="cd06333">
    <property type="entry name" value="PBP1_ABC_RPA1789-like"/>
    <property type="match status" value="1"/>
</dbReference>
<evidence type="ECO:0000256" key="2">
    <source>
        <dbReference type="ARBA" id="ARBA00022729"/>
    </source>
</evidence>
<evidence type="ECO:0000256" key="3">
    <source>
        <dbReference type="SAM" id="SignalP"/>
    </source>
</evidence>
<accession>W8L758</accession>
<organism evidence="5 6">
    <name type="scientific">Ectothiorhodospira haloalkaliphila</name>
    <dbReference type="NCBI Taxonomy" id="421628"/>
    <lineage>
        <taxon>Bacteria</taxon>
        <taxon>Pseudomonadati</taxon>
        <taxon>Pseudomonadota</taxon>
        <taxon>Gammaproteobacteria</taxon>
        <taxon>Chromatiales</taxon>
        <taxon>Ectothiorhodospiraceae</taxon>
        <taxon>Ectothiorhodospira</taxon>
    </lineage>
</organism>
<dbReference type="EMBL" id="CP007268">
    <property type="protein sequence ID" value="AHK79675.1"/>
    <property type="molecule type" value="Genomic_DNA"/>
</dbReference>
<dbReference type="SUPFAM" id="SSF53822">
    <property type="entry name" value="Periplasmic binding protein-like I"/>
    <property type="match status" value="1"/>
</dbReference>
<dbReference type="AlphaFoldDB" id="W8L758"/>
<reference evidence="6" key="2">
    <citation type="submission" date="2014-02" db="EMBL/GenBank/DDBJ databases">
        <title>Draft Genome Sequence of extremely halophilic bacteria Halorhodospira halochloris.</title>
        <authorList>
            <person name="Singh K.S."/>
        </authorList>
    </citation>
    <scope>NUCLEOTIDE SEQUENCE [LARGE SCALE GENOMIC DNA]</scope>
    <source>
        <strain evidence="6">A</strain>
    </source>
</reference>
<dbReference type="Proteomes" id="UP000019442">
    <property type="component" value="Chromosome"/>
</dbReference>
<dbReference type="InterPro" id="IPR028081">
    <property type="entry name" value="Leu-bd"/>
</dbReference>